<feature type="domain" description="FERM" evidence="2">
    <location>
        <begin position="70"/>
        <end position="140"/>
    </location>
</feature>
<proteinExistence type="predicted"/>
<keyword evidence="4" id="KW-1185">Reference proteome</keyword>
<dbReference type="InterPro" id="IPR018979">
    <property type="entry name" value="FERM_N"/>
</dbReference>
<evidence type="ECO:0000313" key="3">
    <source>
        <dbReference type="Ensembl" id="ENSSRHP00000019901.1"/>
    </source>
</evidence>
<dbReference type="Gene3D" id="3.10.20.90">
    <property type="entry name" value="Phosphatidylinositol 3-kinase Catalytic Subunit, Chain A, domain 1"/>
    <property type="match status" value="1"/>
</dbReference>
<dbReference type="InterPro" id="IPR000299">
    <property type="entry name" value="FERM_domain"/>
</dbReference>
<dbReference type="GO" id="GO:0005737">
    <property type="term" value="C:cytoplasm"/>
    <property type="evidence" value="ECO:0007669"/>
    <property type="project" value="TreeGrafter"/>
</dbReference>
<dbReference type="AlphaFoldDB" id="A0A673H0T1"/>
<dbReference type="InterPro" id="IPR029071">
    <property type="entry name" value="Ubiquitin-like_domsf"/>
</dbReference>
<feature type="region of interest" description="Disordered" evidence="1">
    <location>
        <begin position="118"/>
        <end position="140"/>
    </location>
</feature>
<dbReference type="GO" id="GO:0009898">
    <property type="term" value="C:cytoplasmic side of plasma membrane"/>
    <property type="evidence" value="ECO:0007669"/>
    <property type="project" value="TreeGrafter"/>
</dbReference>
<evidence type="ECO:0000256" key="1">
    <source>
        <dbReference type="SAM" id="MobiDB-lite"/>
    </source>
</evidence>
<reference evidence="3" key="1">
    <citation type="submission" date="2025-05" db="UniProtKB">
        <authorList>
            <consortium name="Ensembl"/>
        </authorList>
    </citation>
    <scope>IDENTIFICATION</scope>
</reference>
<evidence type="ECO:0000313" key="4">
    <source>
        <dbReference type="Proteomes" id="UP000472270"/>
    </source>
</evidence>
<dbReference type="Pfam" id="PF09379">
    <property type="entry name" value="FERM_N"/>
    <property type="match status" value="1"/>
</dbReference>
<feature type="compositionally biased region" description="Basic and acidic residues" evidence="1">
    <location>
        <begin position="129"/>
        <end position="140"/>
    </location>
</feature>
<dbReference type="PANTHER" id="PTHR45706:SF7">
    <property type="entry name" value="TYROSINE-PROTEIN PHOSPHATASE NON-RECEPTOR TYPE 4"/>
    <property type="match status" value="1"/>
</dbReference>
<organism evidence="3 4">
    <name type="scientific">Sinocyclocheilus rhinocerous</name>
    <dbReference type="NCBI Taxonomy" id="307959"/>
    <lineage>
        <taxon>Eukaryota</taxon>
        <taxon>Metazoa</taxon>
        <taxon>Chordata</taxon>
        <taxon>Craniata</taxon>
        <taxon>Vertebrata</taxon>
        <taxon>Euteleostomi</taxon>
        <taxon>Actinopterygii</taxon>
        <taxon>Neopterygii</taxon>
        <taxon>Teleostei</taxon>
        <taxon>Ostariophysi</taxon>
        <taxon>Cypriniformes</taxon>
        <taxon>Cyprinidae</taxon>
        <taxon>Cyprininae</taxon>
        <taxon>Sinocyclocheilus</taxon>
    </lineage>
</organism>
<sequence length="140" mass="15979">MWHCKTDHWPHITCVSAVMTSKSQLCVQSICRRLKDSGWTVMTARFRLPAGRSYNVRATELARDRQRTEVVCNILLLDNTVQPFKVNKHDQGQILLDAVFKHLELTERDYFGLHLADDSSDSPVSSKVKLKDVPEPSRSA</sequence>
<name>A0A673H0T1_9TELE</name>
<dbReference type="PROSITE" id="PS50057">
    <property type="entry name" value="FERM_3"/>
    <property type="match status" value="1"/>
</dbReference>
<dbReference type="GO" id="GO:0004725">
    <property type="term" value="F:protein tyrosine phosphatase activity"/>
    <property type="evidence" value="ECO:0007669"/>
    <property type="project" value="TreeGrafter"/>
</dbReference>
<dbReference type="SUPFAM" id="SSF54236">
    <property type="entry name" value="Ubiquitin-like"/>
    <property type="match status" value="1"/>
</dbReference>
<gene>
    <name evidence="3" type="primary">ptpn4a</name>
</gene>
<dbReference type="Ensembl" id="ENSSRHT00000020542.1">
    <property type="protein sequence ID" value="ENSSRHP00000019901.1"/>
    <property type="gene ID" value="ENSSRHG00000010690.1"/>
</dbReference>
<accession>A0A673H0T1</accession>
<evidence type="ECO:0000259" key="2">
    <source>
        <dbReference type="PROSITE" id="PS50057"/>
    </source>
</evidence>
<dbReference type="PANTHER" id="PTHR45706">
    <property type="entry name" value="TYROSINE-PROTEIN PHOSPHATASE"/>
    <property type="match status" value="1"/>
</dbReference>
<dbReference type="Proteomes" id="UP000472270">
    <property type="component" value="Unassembled WGS sequence"/>
</dbReference>
<protein>
    <submittedName>
        <fullName evidence="3">Tyrosine-protein phosphatase non-receptor type 4-like</fullName>
    </submittedName>
</protein>
<dbReference type="Ensembl" id="ENSSRHT00000020539.1">
    <property type="protein sequence ID" value="ENSSRHP00000019898.1"/>
    <property type="gene ID" value="ENSSRHG00000010690.1"/>
</dbReference>